<reference evidence="12 13" key="1">
    <citation type="journal article" date="2019" name="Int. J. Syst. Evol. Microbiol.">
        <title>The Global Catalogue of Microorganisms (GCM) 10K type strain sequencing project: providing services to taxonomists for standard genome sequencing and annotation.</title>
        <authorList>
            <consortium name="The Broad Institute Genomics Platform"/>
            <consortium name="The Broad Institute Genome Sequencing Center for Infectious Disease"/>
            <person name="Wu L."/>
            <person name="Ma J."/>
        </authorList>
    </citation>
    <scope>NUCLEOTIDE SEQUENCE [LARGE SCALE GENOMIC DNA]</scope>
    <source>
        <strain evidence="12 13">CGMCC 1.12553</strain>
    </source>
</reference>
<dbReference type="GO" id="GO:0004298">
    <property type="term" value="F:threonine-type endopeptidase activity"/>
    <property type="evidence" value="ECO:0007669"/>
    <property type="project" value="UniProtKB-UniRule"/>
</dbReference>
<comment type="subcellular location">
    <subcellularLocation>
        <location evidence="9">Cytoplasm</location>
    </subcellularLocation>
</comment>
<evidence type="ECO:0000256" key="9">
    <source>
        <dbReference type="HAMAP-Rule" id="MF_02113"/>
    </source>
</evidence>
<feature type="active site" description="Nucleophile" evidence="9 10">
    <location>
        <position position="30"/>
    </location>
</feature>
<dbReference type="InterPro" id="IPR001353">
    <property type="entry name" value="Proteasome_sua/b"/>
</dbReference>
<keyword evidence="13" id="KW-1185">Reference proteome</keyword>
<dbReference type="Proteomes" id="UP001595921">
    <property type="component" value="Unassembled WGS sequence"/>
</dbReference>
<comment type="caution">
    <text evidence="12">The sequence shown here is derived from an EMBL/GenBank/DDBJ whole genome shotgun (WGS) entry which is preliminary data.</text>
</comment>
<keyword evidence="4 9" id="KW-0888">Threonine protease</keyword>
<feature type="region of interest" description="Disordered" evidence="11">
    <location>
        <begin position="1"/>
        <end position="24"/>
    </location>
</feature>
<dbReference type="PANTHER" id="PTHR32194">
    <property type="entry name" value="METALLOPROTEASE TLDD"/>
    <property type="match status" value="1"/>
</dbReference>
<evidence type="ECO:0000313" key="13">
    <source>
        <dbReference type="Proteomes" id="UP001595921"/>
    </source>
</evidence>
<proteinExistence type="inferred from homology"/>
<dbReference type="EC" id="3.4.25.1" evidence="9"/>
<evidence type="ECO:0000256" key="5">
    <source>
        <dbReference type="ARBA" id="ARBA00022801"/>
    </source>
</evidence>
<protein>
    <recommendedName>
        <fullName evidence="9">Proteasome subunit beta</fullName>
        <ecNumber evidence="9">3.4.25.1</ecNumber>
    </recommendedName>
    <alternativeName>
        <fullName evidence="9">20S proteasome beta subunit</fullName>
    </alternativeName>
    <alternativeName>
        <fullName evidence="9">Proteasome core protein PsmB</fullName>
    </alternativeName>
</protein>
<dbReference type="SUPFAM" id="SSF56235">
    <property type="entry name" value="N-terminal nucleophile aminohydrolases (Ntn hydrolases)"/>
    <property type="match status" value="1"/>
</dbReference>
<dbReference type="InterPro" id="IPR023333">
    <property type="entry name" value="Proteasome_suB-type"/>
</dbReference>
<feature type="compositionally biased region" description="Polar residues" evidence="11">
    <location>
        <begin position="1"/>
        <end position="18"/>
    </location>
</feature>
<name>A0ABD5PDS6_9EURY</name>
<feature type="chain" id="PRO_5044512854" description="Proteasome subunit beta" evidence="9">
    <location>
        <begin position="30"/>
        <end position="229"/>
    </location>
</feature>
<comment type="subunit">
    <text evidence="9">The 20S proteasome core is composed of 14 alpha and 14 beta subunits that assemble into four stacked heptameric rings, resulting in a barrel-shaped structure. The two inner rings, each composed of seven catalytic beta subunits, are sandwiched by two outer rings, each composed of seven alpha subunits. The catalytic chamber with the active sites is on the inside of the barrel. Has a gated structure, the ends of the cylinder being occluded by the N-termini of the alpha-subunits. Is capped at one or both ends by the proteasome regulatory ATPase, PAN.</text>
</comment>
<keyword evidence="2 9" id="KW-0963">Cytoplasm</keyword>
<keyword evidence="6 9" id="KW-0068">Autocatalytic cleavage</keyword>
<dbReference type="EMBL" id="JBHSDS010000007">
    <property type="protein sequence ID" value="MFC4359085.1"/>
    <property type="molecule type" value="Genomic_DNA"/>
</dbReference>
<evidence type="ECO:0000256" key="6">
    <source>
        <dbReference type="ARBA" id="ARBA00022813"/>
    </source>
</evidence>
<dbReference type="RefSeq" id="WP_267620184.1">
    <property type="nucleotide sequence ID" value="NZ_JAODIW010000004.1"/>
</dbReference>
<comment type="similarity">
    <text evidence="9">Belongs to the peptidase T1B family.</text>
</comment>
<keyword evidence="5 9" id="KW-0378">Hydrolase</keyword>
<evidence type="ECO:0000256" key="4">
    <source>
        <dbReference type="ARBA" id="ARBA00022698"/>
    </source>
</evidence>
<dbReference type="GO" id="GO:0005737">
    <property type="term" value="C:cytoplasm"/>
    <property type="evidence" value="ECO:0007669"/>
    <property type="project" value="UniProtKB-SubCell"/>
</dbReference>
<dbReference type="PANTHER" id="PTHR32194:SF0">
    <property type="entry name" value="ATP-DEPENDENT PROTEASE SUBUNIT HSLV"/>
    <property type="match status" value="1"/>
</dbReference>
<dbReference type="PRINTS" id="PR00141">
    <property type="entry name" value="PROTEASOME"/>
</dbReference>
<organism evidence="12 13">
    <name type="scientific">Halobium salinum</name>
    <dbReference type="NCBI Taxonomy" id="1364940"/>
    <lineage>
        <taxon>Archaea</taxon>
        <taxon>Methanobacteriati</taxon>
        <taxon>Methanobacteriota</taxon>
        <taxon>Stenosarchaea group</taxon>
        <taxon>Halobacteria</taxon>
        <taxon>Halobacteriales</taxon>
        <taxon>Haloferacaceae</taxon>
        <taxon>Halobium</taxon>
    </lineage>
</organism>
<evidence type="ECO:0000256" key="8">
    <source>
        <dbReference type="ARBA" id="ARBA00023145"/>
    </source>
</evidence>
<evidence type="ECO:0000313" key="12">
    <source>
        <dbReference type="EMBL" id="MFC4359085.1"/>
    </source>
</evidence>
<dbReference type="GO" id="GO:0019774">
    <property type="term" value="C:proteasome core complex, beta-subunit complex"/>
    <property type="evidence" value="ECO:0007669"/>
    <property type="project" value="UniProtKB-UniRule"/>
</dbReference>
<dbReference type="Gene3D" id="3.60.20.10">
    <property type="entry name" value="Glutamine Phosphoribosylpyrophosphate, subunit 1, domain 1"/>
    <property type="match status" value="1"/>
</dbReference>
<feature type="propeptide" id="PRO_5044512855" description="Removed in mature form; by autocatalysis" evidence="9">
    <location>
        <begin position="1"/>
        <end position="29"/>
    </location>
</feature>
<dbReference type="InterPro" id="IPR000243">
    <property type="entry name" value="Pept_T1A_subB"/>
</dbReference>
<keyword evidence="7 9" id="KW-0647">Proteasome</keyword>
<evidence type="ECO:0000256" key="1">
    <source>
        <dbReference type="ARBA" id="ARBA00001198"/>
    </source>
</evidence>
<comment type="activity regulation">
    <text evidence="9">The formation of the proteasomal ATPase PAN-20S proteasome complex, via the docking of the C-termini of PAN into the intersubunit pockets in the alpha-rings, triggers opening of the gate for substrate entry. Interconversion between the open-gate and close-gate conformations leads to a dynamic regulation of the 20S proteasome proteolysis activity.</text>
</comment>
<keyword evidence="8 9" id="KW-0865">Zymogen</keyword>
<sequence>MGAENPTNQYRQLSNTTDGDAGVEGVKTGTTLVGVVAEDRVVLASDRRASLGGMVSSKDVRKVVSVADRAAMAFSGSMAGAQALTARLESQVRLYELRRGERMSTGALATALSNLLRRESFQTAPLLAGVDADGPHLYDVDVGGSLLEGEYAAGGSGTPYVYGLLEAEYEPGLSAEAAREVAATAVAVASERDLASGNGLVVGEVSRDGVDVRTVDDPTGFGRGTDVAS</sequence>
<dbReference type="InterPro" id="IPR019983">
    <property type="entry name" value="Pept_T1A_Psome_bsu_arc"/>
</dbReference>
<dbReference type="Pfam" id="PF00227">
    <property type="entry name" value="Proteasome"/>
    <property type="match status" value="1"/>
</dbReference>
<evidence type="ECO:0000256" key="2">
    <source>
        <dbReference type="ARBA" id="ARBA00022490"/>
    </source>
</evidence>
<dbReference type="InterPro" id="IPR029055">
    <property type="entry name" value="Ntn_hydrolases_N"/>
</dbReference>
<evidence type="ECO:0000256" key="11">
    <source>
        <dbReference type="SAM" id="MobiDB-lite"/>
    </source>
</evidence>
<dbReference type="AlphaFoldDB" id="A0ABD5PDS6"/>
<comment type="function">
    <text evidence="9">Component of the proteasome core, a large protease complex with broad specificity involved in protein degradation.</text>
</comment>
<evidence type="ECO:0000256" key="7">
    <source>
        <dbReference type="ARBA" id="ARBA00022942"/>
    </source>
</evidence>
<evidence type="ECO:0000256" key="10">
    <source>
        <dbReference type="PIRSR" id="PIRSR600243-1"/>
    </source>
</evidence>
<dbReference type="GO" id="GO:0010498">
    <property type="term" value="P:proteasomal protein catabolic process"/>
    <property type="evidence" value="ECO:0007669"/>
    <property type="project" value="UniProtKB-UniRule"/>
</dbReference>
<evidence type="ECO:0000256" key="3">
    <source>
        <dbReference type="ARBA" id="ARBA00022670"/>
    </source>
</evidence>
<keyword evidence="3 9" id="KW-0645">Protease</keyword>
<dbReference type="PROSITE" id="PS51476">
    <property type="entry name" value="PROTEASOME_BETA_2"/>
    <property type="match status" value="1"/>
</dbReference>
<gene>
    <name evidence="9" type="primary">psmB</name>
    <name evidence="12" type="ORF">ACFO0N_14135</name>
</gene>
<comment type="catalytic activity">
    <reaction evidence="1 9">
        <text>Cleavage of peptide bonds with very broad specificity.</text>
        <dbReference type="EC" id="3.4.25.1"/>
    </reaction>
</comment>
<accession>A0ABD5PDS6</accession>
<dbReference type="HAMAP" id="MF_02113_A">
    <property type="entry name" value="Proteasome_B_A"/>
    <property type="match status" value="1"/>
</dbReference>